<evidence type="ECO:0000256" key="2">
    <source>
        <dbReference type="ARBA" id="ARBA00022741"/>
    </source>
</evidence>
<dbReference type="PATRIC" id="fig|92706.3.peg.120"/>
<dbReference type="Proteomes" id="UP000034037">
    <property type="component" value="Chromosome"/>
</dbReference>
<evidence type="ECO:0000256" key="5">
    <source>
        <dbReference type="PIRSR" id="PIRSR002583-1"/>
    </source>
</evidence>
<keyword evidence="4" id="KW-0143">Chaperone</keyword>
<feature type="binding site" evidence="5">
    <location>
        <position position="164"/>
    </location>
    <ligand>
        <name>ATP</name>
        <dbReference type="ChEBI" id="CHEBI:30616"/>
    </ligand>
</feature>
<dbReference type="GO" id="GO:0140662">
    <property type="term" value="F:ATP-dependent protein folding chaperone"/>
    <property type="evidence" value="ECO:0007669"/>
    <property type="project" value="InterPro"/>
</dbReference>
<evidence type="ECO:0000256" key="3">
    <source>
        <dbReference type="ARBA" id="ARBA00022840"/>
    </source>
</evidence>
<dbReference type="GO" id="GO:0051082">
    <property type="term" value="F:unfolded protein binding"/>
    <property type="evidence" value="ECO:0007669"/>
    <property type="project" value="InterPro"/>
</dbReference>
<dbReference type="SUPFAM" id="SSF55874">
    <property type="entry name" value="ATPase domain of HSP90 chaperone/DNA topoisomerase II/histidine kinase"/>
    <property type="match status" value="1"/>
</dbReference>
<keyword evidence="7" id="KW-1185">Reference proteome</keyword>
<organism evidence="6 7">
    <name type="scientific">[Brevibacterium] flavum</name>
    <dbReference type="NCBI Taxonomy" id="92706"/>
    <lineage>
        <taxon>Bacteria</taxon>
        <taxon>Bacillati</taxon>
        <taxon>Actinomycetota</taxon>
        <taxon>Actinomycetes</taxon>
        <taxon>Mycobacteriales</taxon>
        <taxon>Corynebacteriaceae</taxon>
        <taxon>Corynebacterium</taxon>
    </lineage>
</organism>
<comment type="similarity">
    <text evidence="1">Belongs to the heat shock protein 90 family.</text>
</comment>
<evidence type="ECO:0000313" key="7">
    <source>
        <dbReference type="Proteomes" id="UP000034037"/>
    </source>
</evidence>
<keyword evidence="3 5" id="KW-0067">ATP-binding</keyword>
<gene>
    <name evidence="6" type="ORF">YH66_00610</name>
</gene>
<dbReference type="PIRSF" id="PIRSF002583">
    <property type="entry name" value="Hsp90"/>
    <property type="match status" value="1"/>
</dbReference>
<dbReference type="PANTHER" id="PTHR11528">
    <property type="entry name" value="HEAT SHOCK PROTEIN 90 FAMILY MEMBER"/>
    <property type="match status" value="1"/>
</dbReference>
<evidence type="ECO:0000256" key="1">
    <source>
        <dbReference type="ARBA" id="ARBA00008239"/>
    </source>
</evidence>
<feature type="binding site" evidence="5">
    <location>
        <position position="34"/>
    </location>
    <ligand>
        <name>ATP</name>
        <dbReference type="ChEBI" id="CHEBI:30616"/>
    </ligand>
</feature>
<dbReference type="HOGENOM" id="CLU_028672_0_0_11"/>
<dbReference type="Pfam" id="PF13589">
    <property type="entry name" value="HATPase_c_3"/>
    <property type="match status" value="1"/>
</dbReference>
<dbReference type="AlphaFoldDB" id="A0A0F6WPC2"/>
<dbReference type="EMBL" id="CP011309">
    <property type="protein sequence ID" value="AKF26163.1"/>
    <property type="molecule type" value="Genomic_DNA"/>
</dbReference>
<evidence type="ECO:0000256" key="4">
    <source>
        <dbReference type="ARBA" id="ARBA00023186"/>
    </source>
</evidence>
<protein>
    <submittedName>
        <fullName evidence="6">Molecular chaperone Hsp90</fullName>
    </submittedName>
</protein>
<dbReference type="InterPro" id="IPR020575">
    <property type="entry name" value="Hsp90_N"/>
</dbReference>
<dbReference type="PRINTS" id="PR00775">
    <property type="entry name" value="HEATSHOCK90"/>
</dbReference>
<sequence>MQESSRDNFQVDLGGVVDLLSRHIYSGPRVYVRELLQNAVDACTARSEQGEEGYEPSIRIRPVTKDRATFSLVDNGTGLTAQEARELLATVGRTSKRDEFGLQREGRLGQFGIGLLSCFMVADEITMVSHAEGASAIRWTGHADGTFNLEILGDDATDVIPVGTTVHLTPRPDERTLLTENSVVTIASNYGRYLPVSIVVQSEKNTTITTSPVFAKDTDQQHRLYAGRERLGKTPFDVIDLTGPGIEGVAYVLPEAQAPHMSRRHSIYVNRMLVSDGPSTVLPNWAFFVECEINSTDLEPTASREALMDDTAFAATREHIGECIKSWLINLAMTKPHRVREFTAIHDLALRELCLSDADLAETMLGLLTLETSRGRISIGEITTLSITEDVSLQLATTLDDFRQLNTIARPDTLIINGGYIHDSDLARLIPVHYPPLTVSTADLRESMDLMELPPLQDVEKAKALDAQVTDSLKDFQIKGATRVFEPADVPAVVIIDSKAQASRDRNETQSATTDRWADILATVDNTLSRQTANIPQDQGLSALCLNWNNSLVRKLASTDDTAVVSRTVRLLYVQALLSSKRPLRVKERALLNDSLADLVSLSLSSDI</sequence>
<feature type="binding site" evidence="5">
    <location>
        <position position="74"/>
    </location>
    <ligand>
        <name>ATP</name>
        <dbReference type="ChEBI" id="CHEBI:30616"/>
    </ligand>
</feature>
<reference evidence="6 7" key="1">
    <citation type="submission" date="2015-04" db="EMBL/GenBank/DDBJ databases">
        <title>Complete Genome Sequence of Brevibacterium flavum ATCC 15168.</title>
        <authorList>
            <person name="Ahn J."/>
            <person name="Park G."/>
            <person name="Jeon W."/>
            <person name="Jang Y."/>
            <person name="Jang M."/>
            <person name="Lee H."/>
            <person name="Lee H."/>
        </authorList>
    </citation>
    <scope>NUCLEOTIDE SEQUENCE [LARGE SCALE GENOMIC DNA]</scope>
    <source>
        <strain evidence="6 7">ATCC 15168</strain>
    </source>
</reference>
<dbReference type="InterPro" id="IPR001404">
    <property type="entry name" value="Hsp90_fam"/>
</dbReference>
<dbReference type="SUPFAM" id="SSF54211">
    <property type="entry name" value="Ribosomal protein S5 domain 2-like"/>
    <property type="match status" value="1"/>
</dbReference>
<accession>A0A0F6WPC2</accession>
<dbReference type="InterPro" id="IPR020568">
    <property type="entry name" value="Ribosomal_Su5_D2-typ_SF"/>
</dbReference>
<dbReference type="NCBIfam" id="NF010683">
    <property type="entry name" value="PRK14083.1"/>
    <property type="match status" value="1"/>
</dbReference>
<dbReference type="RefSeq" id="WP_003859922.1">
    <property type="nucleotide sequence ID" value="NZ_CP011309.1"/>
</dbReference>
<dbReference type="GO" id="GO:0016887">
    <property type="term" value="F:ATP hydrolysis activity"/>
    <property type="evidence" value="ECO:0007669"/>
    <property type="project" value="InterPro"/>
</dbReference>
<name>A0A0F6WPC2_9CORY</name>
<keyword evidence="2 5" id="KW-0547">Nucleotide-binding</keyword>
<dbReference type="GO" id="GO:0005524">
    <property type="term" value="F:ATP binding"/>
    <property type="evidence" value="ECO:0007669"/>
    <property type="project" value="UniProtKB-KW"/>
</dbReference>
<evidence type="ECO:0000313" key="6">
    <source>
        <dbReference type="EMBL" id="AKF26163.1"/>
    </source>
</evidence>
<dbReference type="Gene3D" id="3.30.230.80">
    <property type="match status" value="1"/>
</dbReference>
<dbReference type="InterPro" id="IPR036890">
    <property type="entry name" value="HATPase_C_sf"/>
</dbReference>
<proteinExistence type="inferred from homology"/>
<dbReference type="Gene3D" id="3.30.565.10">
    <property type="entry name" value="Histidine kinase-like ATPase, C-terminal domain"/>
    <property type="match status" value="1"/>
</dbReference>
<feature type="binding site" evidence="5">
    <location>
        <position position="38"/>
    </location>
    <ligand>
        <name>ATP</name>
        <dbReference type="ChEBI" id="CHEBI:30616"/>
    </ligand>
</feature>